<evidence type="ECO:0000256" key="3">
    <source>
        <dbReference type="PROSITE-ProRule" id="PRU00023"/>
    </source>
</evidence>
<dbReference type="InterPro" id="IPR036770">
    <property type="entry name" value="Ankyrin_rpt-contain_sf"/>
</dbReference>
<dbReference type="InterPro" id="IPR002110">
    <property type="entry name" value="Ankyrin_rpt"/>
</dbReference>
<keyword evidence="2 3" id="KW-0040">ANK repeat</keyword>
<dbReference type="PANTHER" id="PTHR24173">
    <property type="entry name" value="ANKYRIN REPEAT CONTAINING"/>
    <property type="match status" value="1"/>
</dbReference>
<evidence type="ECO:0000256" key="1">
    <source>
        <dbReference type="ARBA" id="ARBA00022737"/>
    </source>
</evidence>
<gene>
    <name evidence="4" type="ORF">DB31_3925</name>
</gene>
<evidence type="ECO:0000313" key="4">
    <source>
        <dbReference type="EMBL" id="KFE62491.1"/>
    </source>
</evidence>
<dbReference type="OrthoDB" id="671583at2"/>
<dbReference type="PROSITE" id="PS50297">
    <property type="entry name" value="ANK_REP_REGION"/>
    <property type="match status" value="3"/>
</dbReference>
<dbReference type="SUPFAM" id="SSF48403">
    <property type="entry name" value="Ankyrin repeat"/>
    <property type="match status" value="1"/>
</dbReference>
<feature type="repeat" description="ANK" evidence="3">
    <location>
        <begin position="52"/>
        <end position="84"/>
    </location>
</feature>
<feature type="repeat" description="ANK" evidence="3">
    <location>
        <begin position="85"/>
        <end position="117"/>
    </location>
</feature>
<dbReference type="PANTHER" id="PTHR24173:SF74">
    <property type="entry name" value="ANKYRIN REPEAT DOMAIN-CONTAINING PROTEIN 16"/>
    <property type="match status" value="1"/>
</dbReference>
<dbReference type="RefSeq" id="WP_157232360.1">
    <property type="nucleotide sequence ID" value="NZ_JMCB01000021.1"/>
</dbReference>
<organism evidence="4 5">
    <name type="scientific">Hyalangium minutum</name>
    <dbReference type="NCBI Taxonomy" id="394096"/>
    <lineage>
        <taxon>Bacteria</taxon>
        <taxon>Pseudomonadati</taxon>
        <taxon>Myxococcota</taxon>
        <taxon>Myxococcia</taxon>
        <taxon>Myxococcales</taxon>
        <taxon>Cystobacterineae</taxon>
        <taxon>Archangiaceae</taxon>
        <taxon>Hyalangium</taxon>
    </lineage>
</organism>
<feature type="repeat" description="ANK" evidence="3">
    <location>
        <begin position="118"/>
        <end position="150"/>
    </location>
</feature>
<keyword evidence="5" id="KW-1185">Reference proteome</keyword>
<reference evidence="4 5" key="1">
    <citation type="submission" date="2014-04" db="EMBL/GenBank/DDBJ databases">
        <title>Genome assembly of Hyalangium minutum DSM 14724.</title>
        <authorList>
            <person name="Sharma G."/>
            <person name="Subramanian S."/>
        </authorList>
    </citation>
    <scope>NUCLEOTIDE SEQUENCE [LARGE SCALE GENOMIC DNA]</scope>
    <source>
        <strain evidence="4 5">DSM 14724</strain>
    </source>
</reference>
<protein>
    <submittedName>
        <fullName evidence="4">Ankyrin repeat protein</fullName>
    </submittedName>
</protein>
<dbReference type="Proteomes" id="UP000028725">
    <property type="component" value="Unassembled WGS sequence"/>
</dbReference>
<comment type="caution">
    <text evidence="4">The sequence shown here is derived from an EMBL/GenBank/DDBJ whole genome shotgun (WGS) entry which is preliminary data.</text>
</comment>
<dbReference type="EMBL" id="JMCB01000021">
    <property type="protein sequence ID" value="KFE62491.1"/>
    <property type="molecule type" value="Genomic_DNA"/>
</dbReference>
<accession>A0A085W478</accession>
<dbReference type="STRING" id="394096.DB31_3925"/>
<dbReference type="SMART" id="SM00248">
    <property type="entry name" value="ANK"/>
    <property type="match status" value="3"/>
</dbReference>
<dbReference type="Gene3D" id="1.25.40.20">
    <property type="entry name" value="Ankyrin repeat-containing domain"/>
    <property type="match status" value="2"/>
</dbReference>
<keyword evidence="1" id="KW-0677">Repeat</keyword>
<dbReference type="Pfam" id="PF12796">
    <property type="entry name" value="Ank_2"/>
    <property type="match status" value="2"/>
</dbReference>
<dbReference type="PROSITE" id="PS50088">
    <property type="entry name" value="ANK_REPEAT"/>
    <property type="match status" value="3"/>
</dbReference>
<proteinExistence type="predicted"/>
<evidence type="ECO:0000313" key="5">
    <source>
        <dbReference type="Proteomes" id="UP000028725"/>
    </source>
</evidence>
<evidence type="ECO:0000256" key="2">
    <source>
        <dbReference type="ARBA" id="ARBA00023043"/>
    </source>
</evidence>
<dbReference type="AlphaFoldDB" id="A0A085W478"/>
<sequence>MKTMTQDWQTLATNEDAQALTRVAFEHARAGNTGRLAWLLAAGLPVNLSNERGDTLLMVASYHGHLQTTRILLENEADPDRANCHGRMALAGAAFKGDLAIARLLLDHGARVDGTARDGRTALMYAAMCDQLELLELLVARGSEPALQDATGCTALEHARSTGARRAVEWLEQFPQAHSPLLAV</sequence>
<name>A0A085W478_9BACT</name>